<feature type="signal peptide" evidence="5">
    <location>
        <begin position="1"/>
        <end position="39"/>
    </location>
</feature>
<dbReference type="Gene3D" id="3.90.1720.10">
    <property type="entry name" value="endopeptidase domain like (from Nostoc punctiforme)"/>
    <property type="match status" value="1"/>
</dbReference>
<feature type="chain" id="PRO_5019441352" evidence="5">
    <location>
        <begin position="40"/>
        <end position="220"/>
    </location>
</feature>
<evidence type="ECO:0000256" key="2">
    <source>
        <dbReference type="ARBA" id="ARBA00022670"/>
    </source>
</evidence>
<evidence type="ECO:0000256" key="5">
    <source>
        <dbReference type="SAM" id="SignalP"/>
    </source>
</evidence>
<dbReference type="PROSITE" id="PS51935">
    <property type="entry name" value="NLPC_P60"/>
    <property type="match status" value="1"/>
</dbReference>
<dbReference type="InterPro" id="IPR038765">
    <property type="entry name" value="Papain-like_cys_pep_sf"/>
</dbReference>
<keyword evidence="2" id="KW-0645">Protease</keyword>
<organism evidence="7 8">
    <name type="scientific">Rubrivivax rivuli</name>
    <dbReference type="NCBI Taxonomy" id="1862385"/>
    <lineage>
        <taxon>Bacteria</taxon>
        <taxon>Pseudomonadati</taxon>
        <taxon>Pseudomonadota</taxon>
        <taxon>Betaproteobacteria</taxon>
        <taxon>Burkholderiales</taxon>
        <taxon>Sphaerotilaceae</taxon>
        <taxon>Rubrivivax</taxon>
    </lineage>
</organism>
<evidence type="ECO:0000259" key="6">
    <source>
        <dbReference type="PROSITE" id="PS51935"/>
    </source>
</evidence>
<reference evidence="7 8" key="1">
    <citation type="submission" date="2019-01" db="EMBL/GenBank/DDBJ databases">
        <authorList>
            <person name="Chen W.-M."/>
        </authorList>
    </citation>
    <scope>NUCLEOTIDE SEQUENCE [LARGE SCALE GENOMIC DNA]</scope>
    <source>
        <strain evidence="7 8">KYPY4</strain>
    </source>
</reference>
<keyword evidence="4" id="KW-0788">Thiol protease</keyword>
<keyword evidence="3" id="KW-0378">Hydrolase</keyword>
<sequence>MPFRPLPPAPPPRLAPLRAAWLRRATAGALVAAACGAWAQTTPAPAPPPPPTPAGDAVLHLLQERGLVPEAGKIENSPIVQQMRDSATEMVLTAMNFLGVRYVRGGNTAEQGFDCSGFTRYVFERSLGLVLPRRADEQAKIAGLLSVKQEELKPGDLVFFNTMRRAFSHVGIYVGEGKFIHAPRAGAEVRIEDMRQAYWAKRFNGARRAEVPTVETPAAR</sequence>
<evidence type="ECO:0000313" key="7">
    <source>
        <dbReference type="EMBL" id="RVU46455.1"/>
    </source>
</evidence>
<comment type="similarity">
    <text evidence="1">Belongs to the peptidase C40 family.</text>
</comment>
<dbReference type="GO" id="GO:0008234">
    <property type="term" value="F:cysteine-type peptidase activity"/>
    <property type="evidence" value="ECO:0007669"/>
    <property type="project" value="UniProtKB-KW"/>
</dbReference>
<dbReference type="GO" id="GO:0006508">
    <property type="term" value="P:proteolysis"/>
    <property type="evidence" value="ECO:0007669"/>
    <property type="project" value="UniProtKB-KW"/>
</dbReference>
<proteinExistence type="inferred from homology"/>
<keyword evidence="5" id="KW-0732">Signal</keyword>
<keyword evidence="8" id="KW-1185">Reference proteome</keyword>
<gene>
    <name evidence="7" type="ORF">EOE66_11555</name>
</gene>
<evidence type="ECO:0000313" key="8">
    <source>
        <dbReference type="Proteomes" id="UP000285575"/>
    </source>
</evidence>
<dbReference type="SUPFAM" id="SSF54001">
    <property type="entry name" value="Cysteine proteinases"/>
    <property type="match status" value="1"/>
</dbReference>
<dbReference type="PROSITE" id="PS51257">
    <property type="entry name" value="PROKAR_LIPOPROTEIN"/>
    <property type="match status" value="1"/>
</dbReference>
<dbReference type="PANTHER" id="PTHR47053:SF1">
    <property type="entry name" value="MUREIN DD-ENDOPEPTIDASE MEPH-RELATED"/>
    <property type="match status" value="1"/>
</dbReference>
<evidence type="ECO:0000256" key="1">
    <source>
        <dbReference type="ARBA" id="ARBA00007074"/>
    </source>
</evidence>
<dbReference type="RefSeq" id="WP_128228815.1">
    <property type="nucleotide sequence ID" value="NZ_SACR01000003.1"/>
</dbReference>
<dbReference type="Proteomes" id="UP000285575">
    <property type="component" value="Unassembled WGS sequence"/>
</dbReference>
<dbReference type="InterPro" id="IPR051202">
    <property type="entry name" value="Peptidase_C40"/>
</dbReference>
<evidence type="ECO:0000256" key="4">
    <source>
        <dbReference type="ARBA" id="ARBA00022807"/>
    </source>
</evidence>
<dbReference type="EMBL" id="SACR01000003">
    <property type="protein sequence ID" value="RVU46455.1"/>
    <property type="molecule type" value="Genomic_DNA"/>
</dbReference>
<dbReference type="Pfam" id="PF00877">
    <property type="entry name" value="NLPC_P60"/>
    <property type="match status" value="1"/>
</dbReference>
<evidence type="ECO:0000256" key="3">
    <source>
        <dbReference type="ARBA" id="ARBA00022801"/>
    </source>
</evidence>
<dbReference type="OrthoDB" id="9807055at2"/>
<name>A0A437RIB8_9BURK</name>
<comment type="caution">
    <text evidence="7">The sequence shown here is derived from an EMBL/GenBank/DDBJ whole genome shotgun (WGS) entry which is preliminary data.</text>
</comment>
<dbReference type="AlphaFoldDB" id="A0A437RIB8"/>
<dbReference type="PANTHER" id="PTHR47053">
    <property type="entry name" value="MUREIN DD-ENDOPEPTIDASE MEPH-RELATED"/>
    <property type="match status" value="1"/>
</dbReference>
<dbReference type="InterPro" id="IPR000064">
    <property type="entry name" value="NLP_P60_dom"/>
</dbReference>
<feature type="domain" description="NlpC/P60" evidence="6">
    <location>
        <begin position="84"/>
        <end position="210"/>
    </location>
</feature>
<accession>A0A437RIB8</accession>
<protein>
    <submittedName>
        <fullName evidence="7">NlpC/P60 family protein</fullName>
    </submittedName>
</protein>